<evidence type="ECO:0000256" key="7">
    <source>
        <dbReference type="ARBA" id="ARBA00022759"/>
    </source>
</evidence>
<keyword evidence="10" id="KW-0963">Cytoplasm</keyword>
<dbReference type="SUPFAM" id="SSF53098">
    <property type="entry name" value="Ribonuclease H-like"/>
    <property type="match status" value="1"/>
</dbReference>
<dbReference type="PROSITE" id="PS50879">
    <property type="entry name" value="RNASE_H_1"/>
    <property type="match status" value="1"/>
</dbReference>
<keyword evidence="9 10" id="KW-0460">Magnesium</keyword>
<keyword evidence="7 10" id="KW-0255">Endonuclease</keyword>
<feature type="domain" description="RNase H type-1" evidence="11">
    <location>
        <begin position="1"/>
        <end position="138"/>
    </location>
</feature>
<dbReference type="GO" id="GO:0043137">
    <property type="term" value="P:DNA replication, removal of RNA primer"/>
    <property type="evidence" value="ECO:0007669"/>
    <property type="project" value="TreeGrafter"/>
</dbReference>
<evidence type="ECO:0000256" key="1">
    <source>
        <dbReference type="ARBA" id="ARBA00000077"/>
    </source>
</evidence>
<dbReference type="GO" id="GO:0000287">
    <property type="term" value="F:magnesium ion binding"/>
    <property type="evidence" value="ECO:0007669"/>
    <property type="project" value="UniProtKB-UniRule"/>
</dbReference>
<dbReference type="InterPro" id="IPR050092">
    <property type="entry name" value="RNase_H"/>
</dbReference>
<reference evidence="12 13" key="1">
    <citation type="submission" date="2020-07" db="EMBL/GenBank/DDBJ databases">
        <title>Sequencing the genomes of 1000 actinobacteria strains.</title>
        <authorList>
            <person name="Klenk H.-P."/>
        </authorList>
    </citation>
    <scope>NUCLEOTIDE SEQUENCE [LARGE SCALE GENOMIC DNA]</scope>
    <source>
        <strain evidence="12 13">DSM 26341</strain>
    </source>
</reference>
<comment type="subunit">
    <text evidence="3 10">Monomer.</text>
</comment>
<comment type="similarity">
    <text evidence="2 10">Belongs to the RNase H family.</text>
</comment>
<evidence type="ECO:0000256" key="4">
    <source>
        <dbReference type="ARBA" id="ARBA00012180"/>
    </source>
</evidence>
<evidence type="ECO:0000256" key="5">
    <source>
        <dbReference type="ARBA" id="ARBA00022722"/>
    </source>
</evidence>
<dbReference type="GO" id="GO:0004523">
    <property type="term" value="F:RNA-DNA hybrid ribonuclease activity"/>
    <property type="evidence" value="ECO:0007669"/>
    <property type="project" value="UniProtKB-UniRule"/>
</dbReference>
<evidence type="ECO:0000256" key="2">
    <source>
        <dbReference type="ARBA" id="ARBA00005300"/>
    </source>
</evidence>
<feature type="binding site" evidence="10">
    <location>
        <position position="8"/>
    </location>
    <ligand>
        <name>Mg(2+)</name>
        <dbReference type="ChEBI" id="CHEBI:18420"/>
        <label>1</label>
    </ligand>
</feature>
<dbReference type="InterPro" id="IPR022892">
    <property type="entry name" value="RNaseHI"/>
</dbReference>
<dbReference type="EMBL" id="JACBZP010000001">
    <property type="protein sequence ID" value="NYI68511.1"/>
    <property type="molecule type" value="Genomic_DNA"/>
</dbReference>
<keyword evidence="5 10" id="KW-0540">Nuclease</keyword>
<dbReference type="AlphaFoldDB" id="A0A7Z0IIL2"/>
<gene>
    <name evidence="10" type="primary">rnhA</name>
    <name evidence="12" type="ORF">BJY26_002817</name>
</gene>
<keyword evidence="6 10" id="KW-0479">Metal-binding</keyword>
<evidence type="ECO:0000259" key="11">
    <source>
        <dbReference type="PROSITE" id="PS50879"/>
    </source>
</evidence>
<feature type="binding site" evidence="10">
    <location>
        <position position="130"/>
    </location>
    <ligand>
        <name>Mg(2+)</name>
        <dbReference type="ChEBI" id="CHEBI:18420"/>
        <label>2</label>
    </ligand>
</feature>
<evidence type="ECO:0000313" key="12">
    <source>
        <dbReference type="EMBL" id="NYI68511.1"/>
    </source>
</evidence>
<keyword evidence="8 10" id="KW-0378">Hydrolase</keyword>
<evidence type="ECO:0000256" key="9">
    <source>
        <dbReference type="ARBA" id="ARBA00022842"/>
    </source>
</evidence>
<organism evidence="12 13">
    <name type="scientific">Spelaeicoccus albus</name>
    <dbReference type="NCBI Taxonomy" id="1280376"/>
    <lineage>
        <taxon>Bacteria</taxon>
        <taxon>Bacillati</taxon>
        <taxon>Actinomycetota</taxon>
        <taxon>Actinomycetes</taxon>
        <taxon>Micrococcales</taxon>
        <taxon>Brevibacteriaceae</taxon>
        <taxon>Spelaeicoccus</taxon>
    </lineage>
</organism>
<dbReference type="GO" id="GO:0005737">
    <property type="term" value="C:cytoplasm"/>
    <property type="evidence" value="ECO:0007669"/>
    <property type="project" value="UniProtKB-SubCell"/>
</dbReference>
<proteinExistence type="inferred from homology"/>
<comment type="cofactor">
    <cofactor evidence="10">
        <name>Mg(2+)</name>
        <dbReference type="ChEBI" id="CHEBI:18420"/>
    </cofactor>
    <text evidence="10">Binds 1 Mg(2+) ion per subunit. May bind a second metal ion at a regulatory site, or after substrate binding.</text>
</comment>
<comment type="function">
    <text evidence="10">Endonuclease that specifically degrades the RNA of RNA-DNA hybrids.</text>
</comment>
<dbReference type="InterPro" id="IPR002156">
    <property type="entry name" value="RNaseH_domain"/>
</dbReference>
<dbReference type="EC" id="3.1.26.4" evidence="4 10"/>
<evidence type="ECO:0000256" key="8">
    <source>
        <dbReference type="ARBA" id="ARBA00022801"/>
    </source>
</evidence>
<evidence type="ECO:0000256" key="10">
    <source>
        <dbReference type="HAMAP-Rule" id="MF_00042"/>
    </source>
</evidence>
<keyword evidence="13" id="KW-1185">Reference proteome</keyword>
<dbReference type="HAMAP" id="MF_00042">
    <property type="entry name" value="RNase_H"/>
    <property type="match status" value="1"/>
</dbReference>
<dbReference type="Gene3D" id="3.30.420.10">
    <property type="entry name" value="Ribonuclease H-like superfamily/Ribonuclease H"/>
    <property type="match status" value="1"/>
</dbReference>
<name>A0A7Z0IIL2_9MICO</name>
<feature type="binding site" evidence="10">
    <location>
        <position position="43"/>
    </location>
    <ligand>
        <name>Mg(2+)</name>
        <dbReference type="ChEBI" id="CHEBI:18420"/>
        <label>1</label>
    </ligand>
</feature>
<dbReference type="CDD" id="cd09278">
    <property type="entry name" value="RNase_HI_prokaryote_like"/>
    <property type="match status" value="1"/>
</dbReference>
<feature type="binding site" evidence="10">
    <location>
        <position position="8"/>
    </location>
    <ligand>
        <name>Mg(2+)</name>
        <dbReference type="ChEBI" id="CHEBI:18420"/>
        <label>2</label>
    </ligand>
</feature>
<dbReference type="RefSeq" id="WP_179428851.1">
    <property type="nucleotide sequence ID" value="NZ_JACBZP010000001.1"/>
</dbReference>
<evidence type="ECO:0000256" key="6">
    <source>
        <dbReference type="ARBA" id="ARBA00022723"/>
    </source>
</evidence>
<protein>
    <recommendedName>
        <fullName evidence="4 10">Ribonuclease H</fullName>
        <shortName evidence="10">RNase H</shortName>
        <ecNumber evidence="4 10">3.1.26.4</ecNumber>
    </recommendedName>
</protein>
<feature type="binding site" evidence="10">
    <location>
        <position position="66"/>
    </location>
    <ligand>
        <name>Mg(2+)</name>
        <dbReference type="ChEBI" id="CHEBI:18420"/>
        <label>1</label>
    </ligand>
</feature>
<dbReference type="InterPro" id="IPR036397">
    <property type="entry name" value="RNaseH_sf"/>
</dbReference>
<dbReference type="Pfam" id="PF00075">
    <property type="entry name" value="RNase_H"/>
    <property type="match status" value="1"/>
</dbReference>
<dbReference type="Proteomes" id="UP000539111">
    <property type="component" value="Unassembled WGS sequence"/>
</dbReference>
<dbReference type="PANTHER" id="PTHR10642">
    <property type="entry name" value="RIBONUCLEASE H1"/>
    <property type="match status" value="1"/>
</dbReference>
<dbReference type="PANTHER" id="PTHR10642:SF26">
    <property type="entry name" value="RIBONUCLEASE H1"/>
    <property type="match status" value="1"/>
</dbReference>
<comment type="caution">
    <text evidence="12">The sequence shown here is derived from an EMBL/GenBank/DDBJ whole genome shotgun (WGS) entry which is preliminary data.</text>
</comment>
<dbReference type="InterPro" id="IPR012337">
    <property type="entry name" value="RNaseH-like_sf"/>
</dbReference>
<evidence type="ECO:0000313" key="13">
    <source>
        <dbReference type="Proteomes" id="UP000539111"/>
    </source>
</evidence>
<accession>A0A7Z0IIL2</accession>
<comment type="catalytic activity">
    <reaction evidence="1 10">
        <text>Endonucleolytic cleavage to 5'-phosphomonoester.</text>
        <dbReference type="EC" id="3.1.26.4"/>
    </reaction>
</comment>
<sequence>MVIEVAADGSALGNPGPAGWAWYVDEDCWAAGGWPYGTNNQGELTAVLELFRATRGLDEQVVLLCDSQYVIRSVTEWMPGWKRRGWRKSNGSPVQNASLMQAIDTELQDRNYRFEWVKGHGDHPLNIAADRRAHAAASAFQAGEPAQTGPGWTRIIGKKDSKPINPYEAPTPAATLFDDVDVPVTYTLELDSDESERLIGRAADDGVPVRQYLQTIVRDHLAHSSGNI</sequence>
<comment type="subcellular location">
    <subcellularLocation>
        <location evidence="10">Cytoplasm</location>
    </subcellularLocation>
</comment>
<evidence type="ECO:0000256" key="3">
    <source>
        <dbReference type="ARBA" id="ARBA00011245"/>
    </source>
</evidence>
<dbReference type="GO" id="GO:0003676">
    <property type="term" value="F:nucleic acid binding"/>
    <property type="evidence" value="ECO:0007669"/>
    <property type="project" value="InterPro"/>
</dbReference>